<protein>
    <recommendedName>
        <fullName evidence="1">MULE transposase domain-containing protein</fullName>
    </recommendedName>
</protein>
<accession>A0AAD8MJG2</accession>
<evidence type="ECO:0000313" key="2">
    <source>
        <dbReference type="EMBL" id="KAK1375631.1"/>
    </source>
</evidence>
<reference evidence="2" key="2">
    <citation type="submission" date="2023-05" db="EMBL/GenBank/DDBJ databases">
        <authorList>
            <person name="Schelkunov M.I."/>
        </authorList>
    </citation>
    <scope>NUCLEOTIDE SEQUENCE</scope>
    <source>
        <strain evidence="2">Hsosn_3</strain>
        <tissue evidence="2">Leaf</tissue>
    </source>
</reference>
<comment type="caution">
    <text evidence="2">The sequence shown here is derived from an EMBL/GenBank/DDBJ whole genome shotgun (WGS) entry which is preliminary data.</text>
</comment>
<sequence>MSCISRKFAFDVGNVNIGTSKSFFFMKELVGGYANVGATMRAFRNFRRDLKEYVGEPDAQMIIEKFNAKKESCESFYFAYELDKEEHLTKLFWADSVARRNYELYGDAVSFDATFDTNKYNMVFCPFTGIDKHEKCVTFGFALLSKEDIPHFKWAFDQFLKAMGRNPVCIITDQCPEMKQAIPMSFHATEEFPATKHRLCTLQVILTLN</sequence>
<dbReference type="Proteomes" id="UP001237642">
    <property type="component" value="Unassembled WGS sequence"/>
</dbReference>
<dbReference type="InterPro" id="IPR018289">
    <property type="entry name" value="MULE_transposase_dom"/>
</dbReference>
<dbReference type="EMBL" id="JAUIZM010000007">
    <property type="protein sequence ID" value="KAK1375631.1"/>
    <property type="molecule type" value="Genomic_DNA"/>
</dbReference>
<gene>
    <name evidence="2" type="ORF">POM88_031824</name>
</gene>
<feature type="domain" description="MULE transposase" evidence="1">
    <location>
        <begin position="109"/>
        <end position="203"/>
    </location>
</feature>
<keyword evidence="3" id="KW-1185">Reference proteome</keyword>
<dbReference type="AlphaFoldDB" id="A0AAD8MJG2"/>
<evidence type="ECO:0000313" key="3">
    <source>
        <dbReference type="Proteomes" id="UP001237642"/>
    </source>
</evidence>
<name>A0AAD8MJG2_9APIA</name>
<organism evidence="2 3">
    <name type="scientific">Heracleum sosnowskyi</name>
    <dbReference type="NCBI Taxonomy" id="360622"/>
    <lineage>
        <taxon>Eukaryota</taxon>
        <taxon>Viridiplantae</taxon>
        <taxon>Streptophyta</taxon>
        <taxon>Embryophyta</taxon>
        <taxon>Tracheophyta</taxon>
        <taxon>Spermatophyta</taxon>
        <taxon>Magnoliopsida</taxon>
        <taxon>eudicotyledons</taxon>
        <taxon>Gunneridae</taxon>
        <taxon>Pentapetalae</taxon>
        <taxon>asterids</taxon>
        <taxon>campanulids</taxon>
        <taxon>Apiales</taxon>
        <taxon>Apiaceae</taxon>
        <taxon>Apioideae</taxon>
        <taxon>apioid superclade</taxon>
        <taxon>Tordylieae</taxon>
        <taxon>Tordyliinae</taxon>
        <taxon>Heracleum</taxon>
    </lineage>
</organism>
<dbReference type="PANTHER" id="PTHR47718:SF18">
    <property type="entry name" value="PROTEIN FAR1-RELATED SEQUENCE 5-LIKE"/>
    <property type="match status" value="1"/>
</dbReference>
<evidence type="ECO:0000259" key="1">
    <source>
        <dbReference type="Pfam" id="PF10551"/>
    </source>
</evidence>
<reference evidence="2" key="1">
    <citation type="submission" date="2023-02" db="EMBL/GenBank/DDBJ databases">
        <title>Genome of toxic invasive species Heracleum sosnowskyi carries increased number of genes despite the absence of recent whole-genome duplications.</title>
        <authorList>
            <person name="Schelkunov M."/>
            <person name="Shtratnikova V."/>
            <person name="Makarenko M."/>
            <person name="Klepikova A."/>
            <person name="Omelchenko D."/>
            <person name="Novikova G."/>
            <person name="Obukhova E."/>
            <person name="Bogdanov V."/>
            <person name="Penin A."/>
            <person name="Logacheva M."/>
        </authorList>
    </citation>
    <scope>NUCLEOTIDE SEQUENCE</scope>
    <source>
        <strain evidence="2">Hsosn_3</strain>
        <tissue evidence="2">Leaf</tissue>
    </source>
</reference>
<proteinExistence type="predicted"/>
<dbReference type="Pfam" id="PF10551">
    <property type="entry name" value="MULE"/>
    <property type="match status" value="1"/>
</dbReference>
<dbReference type="PANTHER" id="PTHR47718">
    <property type="entry name" value="OS01G0519700 PROTEIN"/>
    <property type="match status" value="1"/>
</dbReference>